<evidence type="ECO:0000259" key="2">
    <source>
        <dbReference type="Pfam" id="PF13778"/>
    </source>
</evidence>
<accession>A0ABW0BUY6</accession>
<evidence type="ECO:0000313" key="4">
    <source>
        <dbReference type="Proteomes" id="UP001596163"/>
    </source>
</evidence>
<keyword evidence="1" id="KW-0732">Signal</keyword>
<dbReference type="EMBL" id="JBHSKS010000003">
    <property type="protein sequence ID" value="MFC5191013.1"/>
    <property type="molecule type" value="Genomic_DNA"/>
</dbReference>
<keyword evidence="4" id="KW-1185">Reference proteome</keyword>
<reference evidence="4" key="1">
    <citation type="journal article" date="2019" name="Int. J. Syst. Evol. Microbiol.">
        <title>The Global Catalogue of Microorganisms (GCM) 10K type strain sequencing project: providing services to taxonomists for standard genome sequencing and annotation.</title>
        <authorList>
            <consortium name="The Broad Institute Genomics Platform"/>
            <consortium name="The Broad Institute Genome Sequencing Center for Infectious Disease"/>
            <person name="Wu L."/>
            <person name="Ma J."/>
        </authorList>
    </citation>
    <scope>NUCLEOTIDE SEQUENCE [LARGE SCALE GENOMIC DNA]</scope>
    <source>
        <strain evidence="4">CGMCC 1.7030</strain>
    </source>
</reference>
<dbReference type="Proteomes" id="UP001596163">
    <property type="component" value="Unassembled WGS sequence"/>
</dbReference>
<comment type="caution">
    <text evidence="3">The sequence shown here is derived from an EMBL/GenBank/DDBJ whole genome shotgun (WGS) entry which is preliminary data.</text>
</comment>
<dbReference type="InterPro" id="IPR025232">
    <property type="entry name" value="DUF4174"/>
</dbReference>
<evidence type="ECO:0000313" key="3">
    <source>
        <dbReference type="EMBL" id="MFC5191013.1"/>
    </source>
</evidence>
<feature type="domain" description="DUF4174" evidence="2">
    <location>
        <begin position="23"/>
        <end position="129"/>
    </location>
</feature>
<protein>
    <submittedName>
        <fullName evidence="3">DUF4174 domain-containing protein</fullName>
    </submittedName>
</protein>
<dbReference type="Pfam" id="PF13778">
    <property type="entry name" value="DUF4174"/>
    <property type="match status" value="1"/>
</dbReference>
<sequence length="135" mass="15519">MHLIFFALLFSFGMNSNPKSPRDFVWQNRILILESYPGDSIWFEADLQARLQERKLHIFLFDGSKLAKSTFKGEIDTPKFLEILKPKSKSKVKWALIGLDGGVKNTGFESPTPSQIFRIIDAMPMRQSEIGKQRN</sequence>
<proteinExistence type="predicted"/>
<organism evidence="3 4">
    <name type="scientific">Algoriphagus aquatilis</name>
    <dbReference type="NCBI Taxonomy" id="490186"/>
    <lineage>
        <taxon>Bacteria</taxon>
        <taxon>Pseudomonadati</taxon>
        <taxon>Bacteroidota</taxon>
        <taxon>Cytophagia</taxon>
        <taxon>Cytophagales</taxon>
        <taxon>Cyclobacteriaceae</taxon>
        <taxon>Algoriphagus</taxon>
    </lineage>
</organism>
<evidence type="ECO:0000256" key="1">
    <source>
        <dbReference type="ARBA" id="ARBA00022729"/>
    </source>
</evidence>
<gene>
    <name evidence="3" type="ORF">ACFPIK_04495</name>
</gene>
<name>A0ABW0BUY6_9BACT</name>